<protein>
    <submittedName>
        <fullName evidence="1">Uncharacterized protein</fullName>
    </submittedName>
</protein>
<dbReference type="Proteomes" id="UP000041254">
    <property type="component" value="Unassembled WGS sequence"/>
</dbReference>
<organism evidence="1 2">
    <name type="scientific">Vitrella brassicaformis (strain CCMP3155)</name>
    <dbReference type="NCBI Taxonomy" id="1169540"/>
    <lineage>
        <taxon>Eukaryota</taxon>
        <taxon>Sar</taxon>
        <taxon>Alveolata</taxon>
        <taxon>Colpodellida</taxon>
        <taxon>Vitrellaceae</taxon>
        <taxon>Vitrella</taxon>
    </lineage>
</organism>
<dbReference type="InParanoid" id="A0A0G4G507"/>
<keyword evidence="2" id="KW-1185">Reference proteome</keyword>
<proteinExistence type="predicted"/>
<reference evidence="1 2" key="1">
    <citation type="submission" date="2014-11" db="EMBL/GenBank/DDBJ databases">
        <authorList>
            <person name="Zhu J."/>
            <person name="Qi W."/>
            <person name="Song R."/>
        </authorList>
    </citation>
    <scope>NUCLEOTIDE SEQUENCE [LARGE SCALE GENOMIC DNA]</scope>
</reference>
<evidence type="ECO:0000313" key="1">
    <source>
        <dbReference type="EMBL" id="CEM23186.1"/>
    </source>
</evidence>
<sequence length="87" mass="9586">MRKRCSGDVCVISTASTKTENPEIPAMRFEGKCASHDNLAAICHEGGRPKIALDSDIALGSEKVDEYVFSFDEGYFKFCWGKGFESV</sequence>
<gene>
    <name evidence="1" type="ORF">Vbra_16996</name>
</gene>
<evidence type="ECO:0000313" key="2">
    <source>
        <dbReference type="Proteomes" id="UP000041254"/>
    </source>
</evidence>
<dbReference type="VEuPathDB" id="CryptoDB:Vbra_16996"/>
<accession>A0A0G4G507</accession>
<dbReference type="AlphaFoldDB" id="A0A0G4G507"/>
<name>A0A0G4G507_VITBC</name>
<dbReference type="EMBL" id="CDMY01000562">
    <property type="protein sequence ID" value="CEM23186.1"/>
    <property type="molecule type" value="Genomic_DNA"/>
</dbReference>